<dbReference type="EnsemblBacteria" id="BAD85051">
    <property type="protein sequence ID" value="BAD85051"/>
    <property type="gene ID" value="TK0862"/>
</dbReference>
<proteinExistence type="predicted"/>
<dbReference type="eggNOG" id="arCOG04457">
    <property type="taxonomic scope" value="Archaea"/>
</dbReference>
<dbReference type="InParanoid" id="Q5JI25"/>
<dbReference type="HOGENOM" id="CLU_2662166_0_0_2"/>
<protein>
    <recommendedName>
        <fullName evidence="3">YgiT-type zinc finger protein</fullName>
    </recommendedName>
</protein>
<dbReference type="GeneID" id="78416868"/>
<sequence>METKRCPMCGGTMVKGKNYQAGYARYFWEAPWKHGLRDAIKGPTHAYPWLCLDCGAVIPYVDEKELQKIREEYERVKLEGRL</sequence>
<evidence type="ECO:0008006" key="3">
    <source>
        <dbReference type="Google" id="ProtNLM"/>
    </source>
</evidence>
<dbReference type="PATRIC" id="fig|69014.16.peg.841"/>
<dbReference type="KEGG" id="tko:TK0862"/>
<gene>
    <name evidence="1" type="ordered locus">TK0862</name>
</gene>
<dbReference type="RefSeq" id="WP_011249813.1">
    <property type="nucleotide sequence ID" value="NC_006624.1"/>
</dbReference>
<dbReference type="PhylomeDB" id="Q5JI25"/>
<keyword evidence="2" id="KW-1185">Reference proteome</keyword>
<name>Q5JI25_THEKO</name>
<organism evidence="1 2">
    <name type="scientific">Thermococcus kodakarensis (strain ATCC BAA-918 / JCM 12380 / KOD1)</name>
    <name type="common">Pyrococcus kodakaraensis (strain KOD1)</name>
    <dbReference type="NCBI Taxonomy" id="69014"/>
    <lineage>
        <taxon>Archaea</taxon>
        <taxon>Methanobacteriati</taxon>
        <taxon>Methanobacteriota</taxon>
        <taxon>Thermococci</taxon>
        <taxon>Thermococcales</taxon>
        <taxon>Thermococcaceae</taxon>
        <taxon>Thermococcus</taxon>
    </lineage>
</organism>
<dbReference type="STRING" id="69014.TK0862"/>
<dbReference type="OrthoDB" id="103460at2157"/>
<evidence type="ECO:0000313" key="2">
    <source>
        <dbReference type="Proteomes" id="UP000000536"/>
    </source>
</evidence>
<dbReference type="Proteomes" id="UP000000536">
    <property type="component" value="Chromosome"/>
</dbReference>
<evidence type="ECO:0000313" key="1">
    <source>
        <dbReference type="EMBL" id="BAD85051.1"/>
    </source>
</evidence>
<dbReference type="AlphaFoldDB" id="Q5JI25"/>
<accession>Q5JI25</accession>
<reference evidence="1 2" key="1">
    <citation type="journal article" date="2005" name="Genome Res.">
        <title>Complete genome sequence of the hyperthermophilic archaeon Thermococcus kodakaraensis KOD1 and comparison with Pyrococcus genomes.</title>
        <authorList>
            <person name="Fukui T."/>
            <person name="Atomi H."/>
            <person name="Kanai T."/>
            <person name="Matsumi R."/>
            <person name="Fujiwara S."/>
            <person name="Imanaka T."/>
        </authorList>
    </citation>
    <scope>NUCLEOTIDE SEQUENCE [LARGE SCALE GENOMIC DNA]</scope>
    <source>
        <strain evidence="2">ATCC BAA-918 / JCM 12380 / KOD1</strain>
    </source>
</reference>
<dbReference type="EMBL" id="AP006878">
    <property type="protein sequence ID" value="BAD85051.1"/>
    <property type="molecule type" value="Genomic_DNA"/>
</dbReference>